<dbReference type="AlphaFoldDB" id="A0A3E1NWZ4"/>
<proteinExistence type="inferred from homology"/>
<evidence type="ECO:0000256" key="4">
    <source>
        <dbReference type="ARBA" id="ARBA00023136"/>
    </source>
</evidence>
<evidence type="ECO:0000256" key="3">
    <source>
        <dbReference type="ARBA" id="ARBA00022729"/>
    </source>
</evidence>
<dbReference type="Pfam" id="PF07980">
    <property type="entry name" value="SusD_RagB"/>
    <property type="match status" value="1"/>
</dbReference>
<evidence type="ECO:0000259" key="6">
    <source>
        <dbReference type="Pfam" id="PF07980"/>
    </source>
</evidence>
<dbReference type="PROSITE" id="PS51257">
    <property type="entry name" value="PROKAR_LIPOPROTEIN"/>
    <property type="match status" value="1"/>
</dbReference>
<name>A0A3E1NWZ4_9BACT</name>
<dbReference type="InterPro" id="IPR033985">
    <property type="entry name" value="SusD-like_N"/>
</dbReference>
<keyword evidence="9" id="KW-1185">Reference proteome</keyword>
<comment type="subcellular location">
    <subcellularLocation>
        <location evidence="1">Cell outer membrane</location>
    </subcellularLocation>
</comment>
<feature type="domain" description="SusD-like N-terminal" evidence="7">
    <location>
        <begin position="87"/>
        <end position="225"/>
    </location>
</feature>
<dbReference type="Proteomes" id="UP000261174">
    <property type="component" value="Unassembled WGS sequence"/>
</dbReference>
<dbReference type="SUPFAM" id="SSF48452">
    <property type="entry name" value="TPR-like"/>
    <property type="match status" value="1"/>
</dbReference>
<dbReference type="GO" id="GO:0009279">
    <property type="term" value="C:cell outer membrane"/>
    <property type="evidence" value="ECO:0007669"/>
    <property type="project" value="UniProtKB-SubCell"/>
</dbReference>
<keyword evidence="3" id="KW-0732">Signal</keyword>
<accession>A0A3E1NWZ4</accession>
<keyword evidence="4" id="KW-0472">Membrane</keyword>
<dbReference type="InterPro" id="IPR011990">
    <property type="entry name" value="TPR-like_helical_dom_sf"/>
</dbReference>
<evidence type="ECO:0000259" key="7">
    <source>
        <dbReference type="Pfam" id="PF14322"/>
    </source>
</evidence>
<comment type="similarity">
    <text evidence="2">Belongs to the SusD family.</text>
</comment>
<evidence type="ECO:0000313" key="9">
    <source>
        <dbReference type="Proteomes" id="UP000261174"/>
    </source>
</evidence>
<evidence type="ECO:0000256" key="2">
    <source>
        <dbReference type="ARBA" id="ARBA00006275"/>
    </source>
</evidence>
<dbReference type="EMBL" id="QTJV01000009">
    <property type="protein sequence ID" value="RFM32442.1"/>
    <property type="molecule type" value="Genomic_DNA"/>
</dbReference>
<feature type="domain" description="RagB/SusD" evidence="6">
    <location>
        <begin position="335"/>
        <end position="455"/>
    </location>
</feature>
<dbReference type="Gene3D" id="1.25.40.390">
    <property type="match status" value="2"/>
</dbReference>
<protein>
    <submittedName>
        <fullName evidence="8">RagB/SusD family nutrient uptake outer membrane protein</fullName>
    </submittedName>
</protein>
<evidence type="ECO:0000256" key="5">
    <source>
        <dbReference type="ARBA" id="ARBA00023237"/>
    </source>
</evidence>
<dbReference type="OrthoDB" id="697229at2"/>
<dbReference type="InterPro" id="IPR012944">
    <property type="entry name" value="SusD_RagB_dom"/>
</dbReference>
<evidence type="ECO:0000256" key="1">
    <source>
        <dbReference type="ARBA" id="ARBA00004442"/>
    </source>
</evidence>
<comment type="caution">
    <text evidence="8">The sequence shown here is derived from an EMBL/GenBank/DDBJ whole genome shotgun (WGS) entry which is preliminary data.</text>
</comment>
<sequence>MQVKRCLYSILVCLALSSCDQYLDITPKGSTLLTTTKDYDQWLNDPKLAQGVAAPYCDLNFLGDNVDIPNVPVPAVTTVQLIYLWAQQYSLVLNVSPEFWGDHYATINKYNTVLAGIDQATGGTNSQKRSLKAEALLGRAFEYFYLVNEYGREYDSSTANTDLAVPYITSNDVSQQVPGRSTIAEIYQHIIDDLTAAIPDLPADNSSNRLRGSKAAAYSVLARLYFYARDYADAGKYAKLALENTKAVMMDMNGTLPTTAMLSIQQDVIYGRMALGYIPATLDFMRTFEAGDLRVKLLYYSSDGYTYVTRGGTNYVPAFVTASLQYTNIGTSVQEMKLIIAEAAARSNDLATALQQVNEIRKDRFPAASYQPVESADQAAVLEAVLRERSHELPFAGLRWFDMRRLDKENRMGTVYRYDAQGNVLTELAPHSPHYTLQIPVQVLSFNPDMPQNPY</sequence>
<organism evidence="8 9">
    <name type="scientific">Chitinophaga silvisoli</name>
    <dbReference type="NCBI Taxonomy" id="2291814"/>
    <lineage>
        <taxon>Bacteria</taxon>
        <taxon>Pseudomonadati</taxon>
        <taxon>Bacteroidota</taxon>
        <taxon>Chitinophagia</taxon>
        <taxon>Chitinophagales</taxon>
        <taxon>Chitinophagaceae</taxon>
        <taxon>Chitinophaga</taxon>
    </lineage>
</organism>
<evidence type="ECO:0000313" key="8">
    <source>
        <dbReference type="EMBL" id="RFM32442.1"/>
    </source>
</evidence>
<dbReference type="Pfam" id="PF14322">
    <property type="entry name" value="SusD-like_3"/>
    <property type="match status" value="1"/>
</dbReference>
<dbReference type="CDD" id="cd08977">
    <property type="entry name" value="SusD"/>
    <property type="match status" value="1"/>
</dbReference>
<keyword evidence="5" id="KW-0998">Cell outer membrane</keyword>
<reference evidence="8 9" key="1">
    <citation type="submission" date="2018-08" db="EMBL/GenBank/DDBJ databases">
        <title>Chitinophaga sp. K20C18050901, a novel bacterium isolated from forest soil.</title>
        <authorList>
            <person name="Wang C."/>
        </authorList>
    </citation>
    <scope>NUCLEOTIDE SEQUENCE [LARGE SCALE GENOMIC DNA]</scope>
    <source>
        <strain evidence="8 9">K20C18050901</strain>
    </source>
</reference>
<gene>
    <name evidence="8" type="ORF">DXN04_22410</name>
</gene>